<dbReference type="PANTHER" id="PTHR23188:SF12">
    <property type="entry name" value="RNA POLYMERASE II-ASSOCIATED FACTOR 1 HOMOLOG"/>
    <property type="match status" value="1"/>
</dbReference>
<evidence type="ECO:0000256" key="3">
    <source>
        <dbReference type="ARBA" id="ARBA00023242"/>
    </source>
</evidence>
<evidence type="ECO:0000256" key="4">
    <source>
        <dbReference type="SAM" id="MobiDB-lite"/>
    </source>
</evidence>
<proteinExistence type="inferred from homology"/>
<gene>
    <name evidence="5" type="ORF">D9619_006301</name>
</gene>
<feature type="compositionally biased region" description="Low complexity" evidence="4">
    <location>
        <begin position="106"/>
        <end position="125"/>
    </location>
</feature>
<comment type="subcellular location">
    <subcellularLocation>
        <location evidence="1">Nucleus</location>
    </subcellularLocation>
</comment>
<comment type="similarity">
    <text evidence="2">Belongs to the PAF1 family.</text>
</comment>
<evidence type="ECO:0008006" key="7">
    <source>
        <dbReference type="Google" id="ProtNLM"/>
    </source>
</evidence>
<dbReference type="GO" id="GO:0003682">
    <property type="term" value="F:chromatin binding"/>
    <property type="evidence" value="ECO:0007669"/>
    <property type="project" value="TreeGrafter"/>
</dbReference>
<dbReference type="GO" id="GO:0006368">
    <property type="term" value="P:transcription elongation by RNA polymerase II"/>
    <property type="evidence" value="ECO:0007669"/>
    <property type="project" value="InterPro"/>
</dbReference>
<protein>
    <recommendedName>
        <fullName evidence="7">RNA polymerase II-associated protein</fullName>
    </recommendedName>
</protein>
<reference evidence="5 6" key="1">
    <citation type="journal article" date="2020" name="ISME J.">
        <title>Uncovering the hidden diversity of litter-decomposition mechanisms in mushroom-forming fungi.</title>
        <authorList>
            <person name="Floudas D."/>
            <person name="Bentzer J."/>
            <person name="Ahren D."/>
            <person name="Johansson T."/>
            <person name="Persson P."/>
            <person name="Tunlid A."/>
        </authorList>
    </citation>
    <scope>NUCLEOTIDE SEQUENCE [LARGE SCALE GENOMIC DNA]</scope>
    <source>
        <strain evidence="5 6">CBS 101986</strain>
    </source>
</reference>
<dbReference type="Proteomes" id="UP000567179">
    <property type="component" value="Unassembled WGS sequence"/>
</dbReference>
<keyword evidence="6" id="KW-1185">Reference proteome</keyword>
<organism evidence="5 6">
    <name type="scientific">Psilocybe cf. subviscida</name>
    <dbReference type="NCBI Taxonomy" id="2480587"/>
    <lineage>
        <taxon>Eukaryota</taxon>
        <taxon>Fungi</taxon>
        <taxon>Dikarya</taxon>
        <taxon>Basidiomycota</taxon>
        <taxon>Agaricomycotina</taxon>
        <taxon>Agaricomycetes</taxon>
        <taxon>Agaricomycetidae</taxon>
        <taxon>Agaricales</taxon>
        <taxon>Agaricineae</taxon>
        <taxon>Strophariaceae</taxon>
        <taxon>Psilocybe</taxon>
    </lineage>
</organism>
<sequence>MSSKKSSKLDLLVRVRYSNPLPPPPCPPKLLNVPTNPMRYAQPEFLNALANEAPLPMIVDAECGMPLDLGKWECLWEENGDDSALNPDLHNLPELDPRDAFLLADPSSSNGAYGPNGSSSSSASAQPLAQVTWLRKTEYISREGTMKASSSEQKVVQTQSIDVSRAAQIRDIEASFAAANENFSLETVKHPNKEGVTAVESYPFLPDAEIWGNQYDLFRFSERPGDRPIDVDDPRLDCAILRPMKTEHDSFLAFYLTQDDQSATTFKETRFSVHPYEVPEQEEETIFQFVRDYETVKVEQDVANEFLLVLYDGEDPTPSFENFDRPTREKGAYYKNIERKMHLKKKRVNIYDEYEDKWEIIRLLHAPMTQEEDDERAEVLAEVVDPNYAQQDVDAEGEVEENQENGQQRHSPQNDLVVEV</sequence>
<dbReference type="OrthoDB" id="10260285at2759"/>
<feature type="region of interest" description="Disordered" evidence="4">
    <location>
        <begin position="100"/>
        <end position="127"/>
    </location>
</feature>
<evidence type="ECO:0000256" key="1">
    <source>
        <dbReference type="ARBA" id="ARBA00004123"/>
    </source>
</evidence>
<evidence type="ECO:0000256" key="2">
    <source>
        <dbReference type="ARBA" id="ARBA00007560"/>
    </source>
</evidence>
<dbReference type="Pfam" id="PF03985">
    <property type="entry name" value="Paf1"/>
    <property type="match status" value="1"/>
</dbReference>
<keyword evidence="3" id="KW-0539">Nucleus</keyword>
<feature type="region of interest" description="Disordered" evidence="4">
    <location>
        <begin position="388"/>
        <end position="420"/>
    </location>
</feature>
<dbReference type="GO" id="GO:0016593">
    <property type="term" value="C:Cdc73/Paf1 complex"/>
    <property type="evidence" value="ECO:0007669"/>
    <property type="project" value="InterPro"/>
</dbReference>
<dbReference type="PANTHER" id="PTHR23188">
    <property type="entry name" value="RNA POLYMERASE II-ASSOCIATED FACTOR 1 HOMOLOG"/>
    <property type="match status" value="1"/>
</dbReference>
<feature type="compositionally biased region" description="Acidic residues" evidence="4">
    <location>
        <begin position="393"/>
        <end position="403"/>
    </location>
</feature>
<comment type="caution">
    <text evidence="5">The sequence shown here is derived from an EMBL/GenBank/DDBJ whole genome shotgun (WGS) entry which is preliminary data.</text>
</comment>
<dbReference type="GO" id="GO:0000993">
    <property type="term" value="F:RNA polymerase II complex binding"/>
    <property type="evidence" value="ECO:0007669"/>
    <property type="project" value="TreeGrafter"/>
</dbReference>
<evidence type="ECO:0000313" key="6">
    <source>
        <dbReference type="Proteomes" id="UP000567179"/>
    </source>
</evidence>
<accession>A0A8H5B473</accession>
<evidence type="ECO:0000313" key="5">
    <source>
        <dbReference type="EMBL" id="KAF5316414.1"/>
    </source>
</evidence>
<dbReference type="EMBL" id="JAACJJ010000042">
    <property type="protein sequence ID" value="KAF5316414.1"/>
    <property type="molecule type" value="Genomic_DNA"/>
</dbReference>
<dbReference type="InterPro" id="IPR007133">
    <property type="entry name" value="RNA_pol_II-assoc_Paf1"/>
</dbReference>
<dbReference type="AlphaFoldDB" id="A0A8H5B473"/>
<name>A0A8H5B473_9AGAR</name>